<dbReference type="Gene3D" id="1.20.1740.10">
    <property type="entry name" value="Amino acid/polyamine transporter I"/>
    <property type="match status" value="1"/>
</dbReference>
<protein>
    <submittedName>
        <fullName evidence="2">Uncharacterized protein</fullName>
    </submittedName>
</protein>
<feature type="transmembrane region" description="Helical" evidence="1">
    <location>
        <begin position="117"/>
        <end position="138"/>
    </location>
</feature>
<keyword evidence="1" id="KW-0472">Membrane</keyword>
<reference evidence="2" key="1">
    <citation type="journal article" date="2021" name="Mol. Ecol. Resour.">
        <title>Apolygus lucorum genome provides insights into omnivorousness and mesophyll feeding.</title>
        <authorList>
            <person name="Liu Y."/>
            <person name="Liu H."/>
            <person name="Wang H."/>
            <person name="Huang T."/>
            <person name="Liu B."/>
            <person name="Yang B."/>
            <person name="Yin L."/>
            <person name="Li B."/>
            <person name="Zhang Y."/>
            <person name="Zhang S."/>
            <person name="Jiang F."/>
            <person name="Zhang X."/>
            <person name="Ren Y."/>
            <person name="Wang B."/>
            <person name="Wang S."/>
            <person name="Lu Y."/>
            <person name="Wu K."/>
            <person name="Fan W."/>
            <person name="Wang G."/>
        </authorList>
    </citation>
    <scope>NUCLEOTIDE SEQUENCE</scope>
    <source>
        <strain evidence="2">12Hb</strain>
    </source>
</reference>
<evidence type="ECO:0000256" key="1">
    <source>
        <dbReference type="SAM" id="Phobius"/>
    </source>
</evidence>
<sequence length="150" mass="17080">MHWERLIGDELFLSNYFREYVDVIPFLLSISFSGVVAAEPGDSKIINQGVFILAFCLLNCLTLVLLGNADGEMWMKHVHFGAILTSFKDINSFMSAVYSLMFFGEEAKHPKEDIPAAMIWSFMITWLWFALFPLLLLLNSKGVSLSSQRF</sequence>
<dbReference type="EMBL" id="WIXP02000013">
    <property type="protein sequence ID" value="KAF6200617.1"/>
    <property type="molecule type" value="Genomic_DNA"/>
</dbReference>
<comment type="caution">
    <text evidence="2">The sequence shown here is derived from an EMBL/GenBank/DDBJ whole genome shotgun (WGS) entry which is preliminary data.</text>
</comment>
<keyword evidence="1" id="KW-0812">Transmembrane</keyword>
<evidence type="ECO:0000313" key="3">
    <source>
        <dbReference type="Proteomes" id="UP000466442"/>
    </source>
</evidence>
<accession>A0A8S9WV90</accession>
<keyword evidence="1" id="KW-1133">Transmembrane helix</keyword>
<name>A0A8S9WV90_APOLU</name>
<keyword evidence="3" id="KW-1185">Reference proteome</keyword>
<dbReference type="Proteomes" id="UP000466442">
    <property type="component" value="Unassembled WGS sequence"/>
</dbReference>
<gene>
    <name evidence="2" type="ORF">GE061_005060</name>
</gene>
<dbReference type="AlphaFoldDB" id="A0A8S9WV90"/>
<organism evidence="2 3">
    <name type="scientific">Apolygus lucorum</name>
    <name type="common">Small green plant bug</name>
    <name type="synonym">Lygocoris lucorum</name>
    <dbReference type="NCBI Taxonomy" id="248454"/>
    <lineage>
        <taxon>Eukaryota</taxon>
        <taxon>Metazoa</taxon>
        <taxon>Ecdysozoa</taxon>
        <taxon>Arthropoda</taxon>
        <taxon>Hexapoda</taxon>
        <taxon>Insecta</taxon>
        <taxon>Pterygota</taxon>
        <taxon>Neoptera</taxon>
        <taxon>Paraneoptera</taxon>
        <taxon>Hemiptera</taxon>
        <taxon>Heteroptera</taxon>
        <taxon>Panheteroptera</taxon>
        <taxon>Cimicomorpha</taxon>
        <taxon>Miridae</taxon>
        <taxon>Mirini</taxon>
        <taxon>Apolygus</taxon>
    </lineage>
</organism>
<evidence type="ECO:0000313" key="2">
    <source>
        <dbReference type="EMBL" id="KAF6200617.1"/>
    </source>
</evidence>
<feature type="transmembrane region" description="Helical" evidence="1">
    <location>
        <begin position="50"/>
        <end position="69"/>
    </location>
</feature>
<proteinExistence type="predicted"/>